<keyword evidence="4" id="KW-1185">Reference proteome</keyword>
<organism evidence="3 4">
    <name type="scientific">Candidatus Magnetobacterium bavaricum</name>
    <dbReference type="NCBI Taxonomy" id="29290"/>
    <lineage>
        <taxon>Bacteria</taxon>
        <taxon>Pseudomonadati</taxon>
        <taxon>Nitrospirota</taxon>
        <taxon>Thermodesulfovibrionia</taxon>
        <taxon>Thermodesulfovibrionales</taxon>
        <taxon>Candidatus Magnetobacteriaceae</taxon>
        <taxon>Candidatus Magnetobacterium</taxon>
    </lineage>
</organism>
<proteinExistence type="predicted"/>
<dbReference type="AlphaFoldDB" id="A0A0F3GTL7"/>
<evidence type="ECO:0000313" key="3">
    <source>
        <dbReference type="EMBL" id="KJU85295.1"/>
    </source>
</evidence>
<name>A0A0F3GTL7_9BACT</name>
<sequence>MIYIRLCYSLIGYFIAERFRIDKIKKDGSIMLLKVWSGKLALVFVVLLAFLSGCATYHSYESFLYKKDDVNDPELACKAACELSPTGCKADPVCAERRYVPVSNDYQHNESSNPIYVHADSNFTINITEIRPGWMHEGSNYTDPNTENYNSWTEDRTRAMIDKDLWLIVKVSSLDNSDPLESNSKKYYHATNVKLNSASYWAVPLSDTERIVFKHDADSDYRVTFTLYSVSDFEFKQVMNKMIQDSGLATSAIKAIKAYLKGLVGITLDSFEKEIDSEIKDHMLIERVLLEANSVAELKGSFVVLRTDKLVSDLERSGDKEKMEEYIKTNKLCKHREFLLYDYFKSKKNDKNEAVVASYKNKLEYEKLLAGIEDKYLLSTDNAYKKGAFIRFDIEEIPDVSIALKYPNLFEKLKESADKCTNESEGFKLKSMLKDAKEMRNDARHLLSIHSSNMSNLDAIFRKCEIQDKEIIKGKYELYYRPSCSERTLLKNLGINELIQQIDGDLMYLSERLKEGTRINHSLDILKKDISNIQSLRVVCKDDIEGVGEILAKQGMDECSNQETLKKELGKVKGKPSSVSISTPKQQQRSFFNLRSF</sequence>
<comment type="caution">
    <text evidence="3">The sequence shown here is derived from an EMBL/GenBank/DDBJ whole genome shotgun (WGS) entry which is preliminary data.</text>
</comment>
<keyword evidence="2" id="KW-1133">Transmembrane helix</keyword>
<feature type="compositionally biased region" description="Polar residues" evidence="1">
    <location>
        <begin position="577"/>
        <end position="587"/>
    </location>
</feature>
<dbReference type="EMBL" id="LACI01001087">
    <property type="protein sequence ID" value="KJU85295.1"/>
    <property type="molecule type" value="Genomic_DNA"/>
</dbReference>
<accession>A0A0F3GTL7</accession>
<evidence type="ECO:0000256" key="1">
    <source>
        <dbReference type="SAM" id="MobiDB-lite"/>
    </source>
</evidence>
<protein>
    <submittedName>
        <fullName evidence="3">Uncharacterized protein</fullName>
    </submittedName>
</protein>
<evidence type="ECO:0000256" key="2">
    <source>
        <dbReference type="SAM" id="Phobius"/>
    </source>
</evidence>
<feature type="region of interest" description="Disordered" evidence="1">
    <location>
        <begin position="568"/>
        <end position="587"/>
    </location>
</feature>
<feature type="transmembrane region" description="Helical" evidence="2">
    <location>
        <begin position="40"/>
        <end position="60"/>
    </location>
</feature>
<gene>
    <name evidence="3" type="ORF">MBAV_002513</name>
</gene>
<evidence type="ECO:0000313" key="4">
    <source>
        <dbReference type="Proteomes" id="UP000033423"/>
    </source>
</evidence>
<keyword evidence="2" id="KW-0472">Membrane</keyword>
<keyword evidence="2" id="KW-0812">Transmembrane</keyword>
<dbReference type="Proteomes" id="UP000033423">
    <property type="component" value="Unassembled WGS sequence"/>
</dbReference>
<reference evidence="3 4" key="1">
    <citation type="submission" date="2015-02" db="EMBL/GenBank/DDBJ databases">
        <title>Single-cell genomics of uncultivated deep-branching MTB reveals a conserved set of magnetosome genes.</title>
        <authorList>
            <person name="Kolinko S."/>
            <person name="Richter M."/>
            <person name="Glockner F.O."/>
            <person name="Brachmann A."/>
            <person name="Schuler D."/>
        </authorList>
    </citation>
    <scope>NUCLEOTIDE SEQUENCE [LARGE SCALE GENOMIC DNA]</scope>
    <source>
        <strain evidence="3">TM-1</strain>
    </source>
</reference>